<evidence type="ECO:0000313" key="12">
    <source>
        <dbReference type="EMBL" id="SMH43793.1"/>
    </source>
</evidence>
<feature type="transmembrane region" description="Helical" evidence="11">
    <location>
        <begin position="269"/>
        <end position="292"/>
    </location>
</feature>
<evidence type="ECO:0000256" key="5">
    <source>
        <dbReference type="ARBA" id="ARBA00022519"/>
    </source>
</evidence>
<dbReference type="PANTHER" id="PTHR46494">
    <property type="entry name" value="CORA FAMILY METAL ION TRANSPORTER (EUROFUNG)"/>
    <property type="match status" value="1"/>
</dbReference>
<dbReference type="GO" id="GO:0000287">
    <property type="term" value="F:magnesium ion binding"/>
    <property type="evidence" value="ECO:0007669"/>
    <property type="project" value="TreeGrafter"/>
</dbReference>
<protein>
    <submittedName>
        <fullName evidence="12">Zinc transporter</fullName>
    </submittedName>
</protein>
<keyword evidence="7" id="KW-0862">Zinc</keyword>
<organism evidence="12 13">
    <name type="scientific">Mesorhizobium australicum</name>
    <dbReference type="NCBI Taxonomy" id="536018"/>
    <lineage>
        <taxon>Bacteria</taxon>
        <taxon>Pseudomonadati</taxon>
        <taxon>Pseudomonadota</taxon>
        <taxon>Alphaproteobacteria</taxon>
        <taxon>Hyphomicrobiales</taxon>
        <taxon>Phyllobacteriaceae</taxon>
        <taxon>Mesorhizobium</taxon>
    </lineage>
</organism>
<evidence type="ECO:0000256" key="10">
    <source>
        <dbReference type="ARBA" id="ARBA00023136"/>
    </source>
</evidence>
<proteinExistence type="inferred from homology"/>
<evidence type="ECO:0000256" key="6">
    <source>
        <dbReference type="ARBA" id="ARBA00022692"/>
    </source>
</evidence>
<dbReference type="Pfam" id="PF01544">
    <property type="entry name" value="CorA"/>
    <property type="match status" value="1"/>
</dbReference>
<dbReference type="Gene3D" id="1.20.58.340">
    <property type="entry name" value="Magnesium transport protein CorA, transmembrane region"/>
    <property type="match status" value="2"/>
</dbReference>
<evidence type="ECO:0000256" key="9">
    <source>
        <dbReference type="ARBA" id="ARBA00023065"/>
    </source>
</evidence>
<evidence type="ECO:0000256" key="8">
    <source>
        <dbReference type="ARBA" id="ARBA00022989"/>
    </source>
</evidence>
<evidence type="ECO:0000256" key="3">
    <source>
        <dbReference type="ARBA" id="ARBA00022448"/>
    </source>
</evidence>
<dbReference type="AlphaFoldDB" id="A0A1X7NZU4"/>
<keyword evidence="5" id="KW-0997">Cell inner membrane</keyword>
<evidence type="ECO:0000256" key="2">
    <source>
        <dbReference type="ARBA" id="ARBA00009765"/>
    </source>
</evidence>
<keyword evidence="3" id="KW-0813">Transport</keyword>
<keyword evidence="13" id="KW-1185">Reference proteome</keyword>
<evidence type="ECO:0000256" key="7">
    <source>
        <dbReference type="ARBA" id="ARBA00022833"/>
    </source>
</evidence>
<name>A0A1X7NZU4_9HYPH</name>
<comment type="subcellular location">
    <subcellularLocation>
        <location evidence="1">Cell membrane</location>
        <topology evidence="1">Multi-pass membrane protein</topology>
    </subcellularLocation>
</comment>
<dbReference type="InterPro" id="IPR045863">
    <property type="entry name" value="CorA_TM1_TM2"/>
</dbReference>
<comment type="similarity">
    <text evidence="2">Belongs to the CorA metal ion transporter (MIT) (TC 1.A.35) family.</text>
</comment>
<evidence type="ECO:0000256" key="11">
    <source>
        <dbReference type="SAM" id="Phobius"/>
    </source>
</evidence>
<keyword evidence="10 11" id="KW-0472">Membrane</keyword>
<dbReference type="RefSeq" id="WP_085464851.1">
    <property type="nucleotide sequence ID" value="NZ_FXBL01000004.1"/>
</dbReference>
<keyword evidence="8 11" id="KW-1133">Transmembrane helix</keyword>
<feature type="transmembrane region" description="Helical" evidence="11">
    <location>
        <begin position="304"/>
        <end position="324"/>
    </location>
</feature>
<dbReference type="Proteomes" id="UP000193083">
    <property type="component" value="Unassembled WGS sequence"/>
</dbReference>
<keyword evidence="6 11" id="KW-0812">Transmembrane</keyword>
<keyword evidence="4" id="KW-1003">Cell membrane</keyword>
<dbReference type="GO" id="GO:0005886">
    <property type="term" value="C:plasma membrane"/>
    <property type="evidence" value="ECO:0007669"/>
    <property type="project" value="UniProtKB-SubCell"/>
</dbReference>
<dbReference type="SUPFAM" id="SSF143865">
    <property type="entry name" value="CorA soluble domain-like"/>
    <property type="match status" value="1"/>
</dbReference>
<dbReference type="Gene3D" id="3.30.460.20">
    <property type="entry name" value="CorA soluble domain-like"/>
    <property type="match status" value="1"/>
</dbReference>
<dbReference type="PANTHER" id="PTHR46494:SF3">
    <property type="entry name" value="ZINC TRANSPORT PROTEIN ZNTB"/>
    <property type="match status" value="1"/>
</dbReference>
<accession>A0A1X7NZU4</accession>
<dbReference type="EMBL" id="FXBL01000004">
    <property type="protein sequence ID" value="SMH43793.1"/>
    <property type="molecule type" value="Genomic_DNA"/>
</dbReference>
<evidence type="ECO:0000313" key="13">
    <source>
        <dbReference type="Proteomes" id="UP000193083"/>
    </source>
</evidence>
<gene>
    <name evidence="12" type="ORF">SAMN02982922_2960</name>
</gene>
<dbReference type="SUPFAM" id="SSF144083">
    <property type="entry name" value="Magnesium transport protein CorA, transmembrane region"/>
    <property type="match status" value="1"/>
</dbReference>
<dbReference type="GO" id="GO:0015095">
    <property type="term" value="F:magnesium ion transmembrane transporter activity"/>
    <property type="evidence" value="ECO:0007669"/>
    <property type="project" value="TreeGrafter"/>
</dbReference>
<dbReference type="InterPro" id="IPR002523">
    <property type="entry name" value="MgTranspt_CorA/ZnTranspt_ZntB"/>
</dbReference>
<dbReference type="OrthoDB" id="9803484at2"/>
<sequence length="331" mass="35917">MPDSAAAQGRAPFSPNDEDGLVFAFDFDAEGALSSGDAPAEWSWRSYSLTDARARRAIETDPRLPDAARATLLAGQASCHIDFEDGWLHGELPDLRHEHYSAGREVGRLRFAVCETALVSGRRQPLRSVEAARTAVERGKRFRSPYELVEAVVSQTLSHLDAEIRKLAEALDTIEDRIVTDSWHGEREALTATRRDAVLLHRQVATVTTLFRDLNHAHEADLPSPAAAMAARLAARATALHHDCEQIQARARLLQDELLAKLTAQSNRLLYLLSVLTAVLMPMTIISGLFGMNVEGIPLASGSAGFWLVTAIAVAVAGAVFMGVRRLGGPG</sequence>
<keyword evidence="9" id="KW-0406">Ion transport</keyword>
<dbReference type="GO" id="GO:0050897">
    <property type="term" value="F:cobalt ion binding"/>
    <property type="evidence" value="ECO:0007669"/>
    <property type="project" value="TreeGrafter"/>
</dbReference>
<evidence type="ECO:0000256" key="1">
    <source>
        <dbReference type="ARBA" id="ARBA00004651"/>
    </source>
</evidence>
<evidence type="ECO:0000256" key="4">
    <source>
        <dbReference type="ARBA" id="ARBA00022475"/>
    </source>
</evidence>
<reference evidence="13" key="1">
    <citation type="submission" date="2017-04" db="EMBL/GenBank/DDBJ databases">
        <authorList>
            <person name="Varghese N."/>
            <person name="Submissions S."/>
        </authorList>
    </citation>
    <scope>NUCLEOTIDE SEQUENCE [LARGE SCALE GENOMIC DNA]</scope>
    <source>
        <strain evidence="13">B5P</strain>
    </source>
</reference>
<dbReference type="GO" id="GO:0015087">
    <property type="term" value="F:cobalt ion transmembrane transporter activity"/>
    <property type="evidence" value="ECO:0007669"/>
    <property type="project" value="TreeGrafter"/>
</dbReference>
<dbReference type="InterPro" id="IPR045861">
    <property type="entry name" value="CorA_cytoplasmic_dom"/>
</dbReference>